<feature type="region of interest" description="Disordered" evidence="1">
    <location>
        <begin position="1"/>
        <end position="24"/>
    </location>
</feature>
<sequence>MTATAASVAGPQRPVDPAAHPGGAEPVSAATLARLHLTYLWRHARRLSLRDPQCFTELVQRRKLIDRDPRMAGLIDKLSVKTFVADRLGPQWTTPTLWSGTILPDRPPCAPPFVVKSRHGCRQMRIVRSDRDDWKAICRASARWVRSPYGGWLDEWAYRDVPRGLLIEPLIGDGRTLPIDYKLYVFHGRVAAIQVHLDRATAHRWTLYDRSWRRLSAAAGGDIRPPATLARMIEGAEILGAGFDFVRVDLYDIAGTPRFGELTFYPGSGLDRFDPPSLDRLLGRLWLGDIGM</sequence>
<dbReference type="AlphaFoldDB" id="A0A7W9APG6"/>
<dbReference type="EMBL" id="JACIJJ010000002">
    <property type="protein sequence ID" value="MBB5698140.1"/>
    <property type="molecule type" value="Genomic_DNA"/>
</dbReference>
<reference evidence="2 3" key="1">
    <citation type="submission" date="2020-08" db="EMBL/GenBank/DDBJ databases">
        <title>Genomic Encyclopedia of Type Strains, Phase IV (KMG-IV): sequencing the most valuable type-strain genomes for metagenomic binning, comparative biology and taxonomic classification.</title>
        <authorList>
            <person name="Goeker M."/>
        </authorList>
    </citation>
    <scope>NUCLEOTIDE SEQUENCE [LARGE SCALE GENOMIC DNA]</scope>
    <source>
        <strain evidence="2 3">DSM 27244</strain>
    </source>
</reference>
<evidence type="ECO:0000313" key="3">
    <source>
        <dbReference type="Proteomes" id="UP000557739"/>
    </source>
</evidence>
<dbReference type="Proteomes" id="UP000557739">
    <property type="component" value="Unassembled WGS sequence"/>
</dbReference>
<evidence type="ECO:0000256" key="1">
    <source>
        <dbReference type="SAM" id="MobiDB-lite"/>
    </source>
</evidence>
<comment type="caution">
    <text evidence="2">The sequence shown here is derived from an EMBL/GenBank/DDBJ whole genome shotgun (WGS) entry which is preliminary data.</text>
</comment>
<dbReference type="RefSeq" id="WP_184026468.1">
    <property type="nucleotide sequence ID" value="NZ_JACIJJ010000002.1"/>
</dbReference>
<accession>A0A7W9APG6</accession>
<name>A0A7W9APG6_9SPHN</name>
<evidence type="ECO:0000313" key="2">
    <source>
        <dbReference type="EMBL" id="MBB5698140.1"/>
    </source>
</evidence>
<protein>
    <recommendedName>
        <fullName evidence="4">Polysaccharide biosynthesis protein</fullName>
    </recommendedName>
</protein>
<dbReference type="Pfam" id="PF14305">
    <property type="entry name" value="ATPgrasp_TupA"/>
    <property type="match status" value="1"/>
</dbReference>
<organism evidence="2 3">
    <name type="scientific">Sphingomonas yantingensis</name>
    <dbReference type="NCBI Taxonomy" id="1241761"/>
    <lineage>
        <taxon>Bacteria</taxon>
        <taxon>Pseudomonadati</taxon>
        <taxon>Pseudomonadota</taxon>
        <taxon>Alphaproteobacteria</taxon>
        <taxon>Sphingomonadales</taxon>
        <taxon>Sphingomonadaceae</taxon>
        <taxon>Sphingomonas</taxon>
    </lineage>
</organism>
<gene>
    <name evidence="2" type="ORF">FHR19_001485</name>
</gene>
<dbReference type="InterPro" id="IPR029465">
    <property type="entry name" value="ATPgrasp_TupA"/>
</dbReference>
<proteinExistence type="predicted"/>
<evidence type="ECO:0008006" key="4">
    <source>
        <dbReference type="Google" id="ProtNLM"/>
    </source>
</evidence>
<keyword evidence="3" id="KW-1185">Reference proteome</keyword>